<dbReference type="SUPFAM" id="SSF81660">
    <property type="entry name" value="Metal cation-transporting ATPase, ATP-binding domain N"/>
    <property type="match status" value="1"/>
</dbReference>
<evidence type="ECO:0000256" key="10">
    <source>
        <dbReference type="ARBA" id="ARBA00022989"/>
    </source>
</evidence>
<dbReference type="Pfam" id="PF12409">
    <property type="entry name" value="P5-ATPase"/>
    <property type="match status" value="1"/>
</dbReference>
<feature type="domain" description="P5B-type ATPase N-terminal" evidence="16">
    <location>
        <begin position="14"/>
        <end position="88"/>
    </location>
</feature>
<dbReference type="SUPFAM" id="SSF56784">
    <property type="entry name" value="HAD-like"/>
    <property type="match status" value="1"/>
</dbReference>
<keyword evidence="7 13" id="KW-0067">ATP-binding</keyword>
<feature type="transmembrane region" description="Helical" evidence="13">
    <location>
        <begin position="1031"/>
        <end position="1047"/>
    </location>
</feature>
<keyword evidence="11 13" id="KW-0472">Membrane</keyword>
<protein>
    <recommendedName>
        <fullName evidence="13">Cation-transporting ATPase</fullName>
        <ecNumber evidence="13">7.2.2.-</ecNumber>
    </recommendedName>
</protein>
<comment type="similarity">
    <text evidence="2 13">Belongs to the cation transport ATPase (P-type) (TC 3.A.3) family. Type V subfamily.</text>
</comment>
<feature type="transmembrane region" description="Helical" evidence="13">
    <location>
        <begin position="163"/>
        <end position="185"/>
    </location>
</feature>
<dbReference type="GO" id="GO:0016020">
    <property type="term" value="C:membrane"/>
    <property type="evidence" value="ECO:0007669"/>
    <property type="project" value="UniProtKB-SubCell"/>
</dbReference>
<keyword evidence="4 13" id="KW-0812">Transmembrane</keyword>
<feature type="transmembrane region" description="Helical" evidence="13">
    <location>
        <begin position="916"/>
        <end position="936"/>
    </location>
</feature>
<dbReference type="STRING" id="126957.T1IUY6"/>
<evidence type="ECO:0000256" key="6">
    <source>
        <dbReference type="ARBA" id="ARBA00022741"/>
    </source>
</evidence>
<dbReference type="EnsemblMetazoa" id="SMAR004972-RA">
    <property type="protein sequence ID" value="SMAR004972-PA"/>
    <property type="gene ID" value="SMAR004972"/>
</dbReference>
<dbReference type="Proteomes" id="UP000014500">
    <property type="component" value="Unassembled WGS sequence"/>
</dbReference>
<dbReference type="Pfam" id="PF13246">
    <property type="entry name" value="Cation_ATPase"/>
    <property type="match status" value="1"/>
</dbReference>
<dbReference type="Gene3D" id="3.40.1110.10">
    <property type="entry name" value="Calcium-transporting ATPase, cytoplasmic domain N"/>
    <property type="match status" value="1"/>
</dbReference>
<feature type="domain" description="P-type ATPase A" evidence="14">
    <location>
        <begin position="228"/>
        <end position="346"/>
    </location>
</feature>
<dbReference type="SFLD" id="SFLDF00027">
    <property type="entry name" value="p-type_atpase"/>
    <property type="match status" value="1"/>
</dbReference>
<dbReference type="eggNOG" id="KOG0208">
    <property type="taxonomic scope" value="Eukaryota"/>
</dbReference>
<comment type="subcellular location">
    <subcellularLocation>
        <location evidence="1 13">Membrane</location>
        <topology evidence="1 13">Multi-pass membrane protein</topology>
    </subcellularLocation>
</comment>
<dbReference type="EMBL" id="JH431567">
    <property type="status" value="NOT_ANNOTATED_CDS"/>
    <property type="molecule type" value="Genomic_DNA"/>
</dbReference>
<dbReference type="InterPro" id="IPR023214">
    <property type="entry name" value="HAD_sf"/>
</dbReference>
<dbReference type="NCBIfam" id="TIGR01494">
    <property type="entry name" value="ATPase_P-type"/>
    <property type="match status" value="1"/>
</dbReference>
<dbReference type="Gene3D" id="3.40.50.1000">
    <property type="entry name" value="HAD superfamily/HAD-like"/>
    <property type="match status" value="1"/>
</dbReference>
<dbReference type="PROSITE" id="PS00154">
    <property type="entry name" value="ATPASE_E1_E2"/>
    <property type="match status" value="1"/>
</dbReference>
<dbReference type="GO" id="GO:0140358">
    <property type="term" value="F:P-type transmembrane transporter activity"/>
    <property type="evidence" value="ECO:0007669"/>
    <property type="project" value="InterPro"/>
</dbReference>
<comment type="catalytic activity">
    <reaction evidence="12 13">
        <text>ATP + H2O = ADP + phosphate + H(+)</text>
        <dbReference type="Rhea" id="RHEA:13065"/>
        <dbReference type="ChEBI" id="CHEBI:15377"/>
        <dbReference type="ChEBI" id="CHEBI:15378"/>
        <dbReference type="ChEBI" id="CHEBI:30616"/>
        <dbReference type="ChEBI" id="CHEBI:43474"/>
        <dbReference type="ChEBI" id="CHEBI:456216"/>
    </reaction>
</comment>
<feature type="transmembrane region" description="Helical" evidence="13">
    <location>
        <begin position="991"/>
        <end position="1011"/>
    </location>
</feature>
<dbReference type="EC" id="7.2.2.-" evidence="13"/>
<dbReference type="InterPro" id="IPR006544">
    <property type="entry name" value="P-type_TPase_V"/>
</dbReference>
<dbReference type="NCBIfam" id="TIGR01657">
    <property type="entry name" value="P-ATPase-V"/>
    <property type="match status" value="1"/>
</dbReference>
<feature type="transmembrane region" description="Helical" evidence="13">
    <location>
        <begin position="363"/>
        <end position="384"/>
    </location>
</feature>
<evidence type="ECO:0000256" key="4">
    <source>
        <dbReference type="ARBA" id="ARBA00022692"/>
    </source>
</evidence>
<evidence type="ECO:0000256" key="11">
    <source>
        <dbReference type="ARBA" id="ARBA00023136"/>
    </source>
</evidence>
<proteinExistence type="inferred from homology"/>
<dbReference type="GO" id="GO:0005524">
    <property type="term" value="F:ATP binding"/>
    <property type="evidence" value="ECO:0007669"/>
    <property type="project" value="UniProtKB-UniRule"/>
</dbReference>
<dbReference type="InterPro" id="IPR004014">
    <property type="entry name" value="ATPase_P-typ_cation-transptr_N"/>
</dbReference>
<name>T1IUY6_STRMM</name>
<dbReference type="PRINTS" id="PR00119">
    <property type="entry name" value="CATATPASE"/>
</dbReference>
<keyword evidence="18" id="KW-1185">Reference proteome</keyword>
<dbReference type="FunFam" id="3.40.50.1000:FF:000068">
    <property type="entry name" value="Cation-transporting ATPase"/>
    <property type="match status" value="1"/>
</dbReference>
<keyword evidence="8 13" id="KW-0460">Magnesium</keyword>
<keyword evidence="10 13" id="KW-1133">Transmembrane helix</keyword>
<evidence type="ECO:0000256" key="12">
    <source>
        <dbReference type="ARBA" id="ARBA00049360"/>
    </source>
</evidence>
<evidence type="ECO:0000259" key="15">
    <source>
        <dbReference type="Pfam" id="PF00690"/>
    </source>
</evidence>
<dbReference type="GO" id="GO:0019829">
    <property type="term" value="F:ATPase-coupled monoatomic cation transmembrane transporter activity"/>
    <property type="evidence" value="ECO:0007669"/>
    <property type="project" value="UniProtKB-UniRule"/>
</dbReference>
<evidence type="ECO:0000313" key="18">
    <source>
        <dbReference type="Proteomes" id="UP000014500"/>
    </source>
</evidence>
<dbReference type="SFLD" id="SFLDG00002">
    <property type="entry name" value="C1.7:_P-type_atpase_like"/>
    <property type="match status" value="1"/>
</dbReference>
<keyword evidence="9 13" id="KW-1278">Translocase</keyword>
<feature type="transmembrane region" description="Helical" evidence="13">
    <location>
        <begin position="29"/>
        <end position="49"/>
    </location>
</feature>
<dbReference type="SFLD" id="SFLDS00003">
    <property type="entry name" value="Haloacid_Dehalogenase"/>
    <property type="match status" value="1"/>
</dbReference>
<accession>T1IUY6</accession>
<dbReference type="HOGENOM" id="CLU_001828_0_0_1"/>
<dbReference type="GO" id="GO:0046872">
    <property type="term" value="F:metal ion binding"/>
    <property type="evidence" value="ECO:0007669"/>
    <property type="project" value="UniProtKB-UniRule"/>
</dbReference>
<evidence type="ECO:0000256" key="1">
    <source>
        <dbReference type="ARBA" id="ARBA00004141"/>
    </source>
</evidence>
<feature type="transmembrane region" description="Helical" evidence="13">
    <location>
        <begin position="875"/>
        <end position="896"/>
    </location>
</feature>
<dbReference type="Gene3D" id="2.70.150.10">
    <property type="entry name" value="Calcium-transporting ATPase, cytoplasmic transduction domain A"/>
    <property type="match status" value="1"/>
</dbReference>
<evidence type="ECO:0000256" key="3">
    <source>
        <dbReference type="ARBA" id="ARBA00022553"/>
    </source>
</evidence>
<evidence type="ECO:0000256" key="8">
    <source>
        <dbReference type="ARBA" id="ARBA00022842"/>
    </source>
</evidence>
<feature type="transmembrane region" description="Helical" evidence="13">
    <location>
        <begin position="1384"/>
        <end position="1402"/>
    </location>
</feature>
<dbReference type="InterPro" id="IPR001757">
    <property type="entry name" value="P_typ_ATPase"/>
</dbReference>
<dbReference type="InterPro" id="IPR059000">
    <property type="entry name" value="ATPase_P-type_domA"/>
</dbReference>
<evidence type="ECO:0000313" key="17">
    <source>
        <dbReference type="EnsemblMetazoa" id="SMAR004972-PA"/>
    </source>
</evidence>
<dbReference type="Pfam" id="PF00690">
    <property type="entry name" value="Cation_ATPase_N"/>
    <property type="match status" value="1"/>
</dbReference>
<feature type="transmembrane region" description="Helical" evidence="13">
    <location>
        <begin position="390"/>
        <end position="415"/>
    </location>
</feature>
<evidence type="ECO:0000256" key="5">
    <source>
        <dbReference type="ARBA" id="ARBA00022723"/>
    </source>
</evidence>
<dbReference type="GO" id="GO:0006874">
    <property type="term" value="P:intracellular calcium ion homeostasis"/>
    <property type="evidence" value="ECO:0007669"/>
    <property type="project" value="TreeGrafter"/>
</dbReference>
<dbReference type="InterPro" id="IPR018303">
    <property type="entry name" value="ATPase_P-typ_P_site"/>
</dbReference>
<dbReference type="InterPro" id="IPR008250">
    <property type="entry name" value="ATPase_P-typ_transduc_dom_A_sf"/>
</dbReference>
<feature type="transmembrane region" description="Helical" evidence="13">
    <location>
        <begin position="1059"/>
        <end position="1076"/>
    </location>
</feature>
<evidence type="ECO:0000259" key="14">
    <source>
        <dbReference type="Pfam" id="PF00122"/>
    </source>
</evidence>
<dbReference type="SUPFAM" id="SSF81665">
    <property type="entry name" value="Calcium ATPase, transmembrane domain M"/>
    <property type="match status" value="1"/>
</dbReference>
<feature type="domain" description="Cation-transporting P-type ATPase N-terminal" evidence="15">
    <location>
        <begin position="130"/>
        <end position="186"/>
    </location>
</feature>
<organism evidence="17 18">
    <name type="scientific">Strigamia maritima</name>
    <name type="common">European centipede</name>
    <name type="synonym">Geophilus maritimus</name>
    <dbReference type="NCBI Taxonomy" id="126957"/>
    <lineage>
        <taxon>Eukaryota</taxon>
        <taxon>Metazoa</taxon>
        <taxon>Ecdysozoa</taxon>
        <taxon>Arthropoda</taxon>
        <taxon>Myriapoda</taxon>
        <taxon>Chilopoda</taxon>
        <taxon>Pleurostigmophora</taxon>
        <taxon>Geophilomorpha</taxon>
        <taxon>Linotaeniidae</taxon>
        <taxon>Strigamia</taxon>
    </lineage>
</organism>
<dbReference type="OMA" id="REPYINT"/>
<sequence length="1433" mass="162109">MVVPIVSTINVGMEDEMVIVGYRWSKPRFLLLVLSIFLTGGLMLIVLSWKKSIQLKLSHCRCSLNSAEKILIDDEYGQEFVEKVELLFVQYYEKRRSKRYFIHKKIKYVWSSRLNQFMKVFDSNNMKSFASFHDNDMGLEVAVAEARLQFYGDNSIAIDVKSIFYLLCNEAINPFYIFQAFALVLWMCQQYFLFTACIFLLSASSIGITVWETRKQSFALKKAVASHSMVTLFRDNEEIILSSHELVPGDVIILSTPNVVIECDAVLIQGQCIMNESALTGESVPVTKISLPRTNDDSLNIEDHKKHILFCGTYLLQSRSVKNEKVKAIVLRTGFSTMKGELVRSILYPKPVEFKFYTDFIKFFAIFIVFGIIAVIYTAVIWILREATTFEVVVFTLDIFTFVVPPILPAAYTSITAISQRRLKKCDVYCLSSKYINMCAGLDIFCFDKTGTLTEDSLSLQAVIPVQDAEFADPVYEPFKPLNSPLLFAMASSHNLSIIDGAITGNPLDKIVFESINWVLEDNIDCNVVETSCTPVVVSGSVHENEVQYTFDIRYITDIMKLIILKQYPFESSQQRTSVIVRPDNSFNYYIFSKGAPEKIASLCCANTVPTSFKSVLNTHTKEGNRVIACAWKSVPKSFNWDKIKDMSRDDIECNLEFLGLIVLQNFLKPETTDTLQKLKFANIRSVMVTGDNLSTAINVAEQCEMISDGDKVVLVNAELIEMSEKSLLVNFESLNVSLPDQNQPEQFADQDCCVKLMTKNKHHFVLEGHTFNLLRLYNRELLQKVVEQGTVFARMLPEQKVHLVTCLQDLGYQVGMCGDGANDCGALKCAHAGVSLSFAEASVAAPFTSKNQNISCVLSLMREGRASLVSCTGIFKYEVAYCFSLLFVTLILYYFDVLVTIDSYIQAGLRPNDSQFLYWDLVLSVVPAMLCNWQLKCIYQRSQSATSEKIIWDGATNLNIHILIFASNDVHCLYDEFVYKIGNLKLPPTYEVTTLFTACAFSILTAVVIFSEGPPFRQPIYSNSKNINNFFIVNVDILILFNYLPIRVLKTSPEFEYHIIQFGIIIAHCLLSYLLEEYFVRIFVARFLAPCLRSKFGSRRTHEQLKLDLESDASWPPIGATLKQNLPQLINVVKATDYNRKRDRRLDCDELDIGLRNHEFLLTDSDTSLGKYTWRHFCDPILCCETTIRLRLDIKCYDTPFPASIAERRIAEAVVFLSFHSYPSYSGIPSIDVGVNPFCGSPVKQHNTNRSSDRDFTLRGRTSTEGTNWFSVLIGQNCTLSICIIITSSQDNLLFVSNVGVLPLNFIPDGESGVLADAICFTGDVSVLVGDGKRLVGDFACLNLIIPTQHMFHLSTDQDVFLPTNSSPQENSTAMHRNEFSHFIYLGLGCFINTTVIVCLCKEKIKSFKQTRLIKSNQKPIDAIRHHDNFNK</sequence>
<evidence type="ECO:0000256" key="7">
    <source>
        <dbReference type="ARBA" id="ARBA00022840"/>
    </source>
</evidence>
<reference evidence="17" key="2">
    <citation type="submission" date="2015-02" db="UniProtKB">
        <authorList>
            <consortium name="EnsemblMetazoa"/>
        </authorList>
    </citation>
    <scope>IDENTIFICATION</scope>
</reference>
<dbReference type="Pfam" id="PF00122">
    <property type="entry name" value="E1-E2_ATPase"/>
    <property type="match status" value="1"/>
</dbReference>
<dbReference type="InterPro" id="IPR044492">
    <property type="entry name" value="P_typ_ATPase_HD_dom"/>
</dbReference>
<dbReference type="PANTHER" id="PTHR45630:SF8">
    <property type="entry name" value="CATION-TRANSPORTING ATPASE"/>
    <property type="match status" value="1"/>
</dbReference>
<keyword evidence="5 13" id="KW-0479">Metal-binding</keyword>
<dbReference type="GO" id="GO:0016887">
    <property type="term" value="F:ATP hydrolysis activity"/>
    <property type="evidence" value="ECO:0007669"/>
    <property type="project" value="InterPro"/>
</dbReference>
<evidence type="ECO:0000256" key="13">
    <source>
        <dbReference type="RuleBase" id="RU362082"/>
    </source>
</evidence>
<evidence type="ECO:0000259" key="16">
    <source>
        <dbReference type="Pfam" id="PF12409"/>
    </source>
</evidence>
<evidence type="ECO:0000256" key="2">
    <source>
        <dbReference type="ARBA" id="ARBA00006000"/>
    </source>
</evidence>
<keyword evidence="6 13" id="KW-0547">Nucleotide-binding</keyword>
<dbReference type="InterPro" id="IPR023298">
    <property type="entry name" value="ATPase_P-typ_TM_dom_sf"/>
</dbReference>
<dbReference type="PANTHER" id="PTHR45630">
    <property type="entry name" value="CATION-TRANSPORTING ATPASE-RELATED"/>
    <property type="match status" value="1"/>
</dbReference>
<feature type="transmembrane region" description="Helical" evidence="13">
    <location>
        <begin position="191"/>
        <end position="211"/>
    </location>
</feature>
<dbReference type="InterPro" id="IPR047819">
    <property type="entry name" value="P5A-ATPase_N"/>
</dbReference>
<keyword evidence="3" id="KW-0597">Phosphoprotein</keyword>
<dbReference type="InterPro" id="IPR036412">
    <property type="entry name" value="HAD-like_sf"/>
</dbReference>
<dbReference type="InterPro" id="IPR023299">
    <property type="entry name" value="ATPase_P-typ_cyto_dom_N"/>
</dbReference>
<dbReference type="GO" id="GO:0015203">
    <property type="term" value="F:polyamine transmembrane transporter activity"/>
    <property type="evidence" value="ECO:0007669"/>
    <property type="project" value="TreeGrafter"/>
</dbReference>
<dbReference type="SUPFAM" id="SSF81653">
    <property type="entry name" value="Calcium ATPase, transduction domain A"/>
    <property type="match status" value="1"/>
</dbReference>
<dbReference type="PhylomeDB" id="T1IUY6"/>
<evidence type="ECO:0000256" key="9">
    <source>
        <dbReference type="ARBA" id="ARBA00022967"/>
    </source>
</evidence>
<reference evidence="18" key="1">
    <citation type="submission" date="2011-05" db="EMBL/GenBank/DDBJ databases">
        <authorList>
            <person name="Richards S.R."/>
            <person name="Qu J."/>
            <person name="Jiang H."/>
            <person name="Jhangiani S.N."/>
            <person name="Agravi P."/>
            <person name="Goodspeed R."/>
            <person name="Gross S."/>
            <person name="Mandapat C."/>
            <person name="Jackson L."/>
            <person name="Mathew T."/>
            <person name="Pu L."/>
            <person name="Thornton R."/>
            <person name="Saada N."/>
            <person name="Wilczek-Boney K.B."/>
            <person name="Lee S."/>
            <person name="Kovar C."/>
            <person name="Wu Y."/>
            <person name="Scherer S.E."/>
            <person name="Worley K.C."/>
            <person name="Muzny D.M."/>
            <person name="Gibbs R."/>
        </authorList>
    </citation>
    <scope>NUCLEOTIDE SEQUENCE</scope>
    <source>
        <strain evidence="18">Brora</strain>
    </source>
</reference>